<gene>
    <name evidence="3" type="ORF">D3230_04640</name>
</gene>
<accession>A0ABS1SGI5</accession>
<dbReference type="InterPro" id="IPR025323">
    <property type="entry name" value="DUF4229"/>
</dbReference>
<dbReference type="EMBL" id="QYAC01000002">
    <property type="protein sequence ID" value="MBL3678584.1"/>
    <property type="molecule type" value="Genomic_DNA"/>
</dbReference>
<organism evidence="3 4">
    <name type="scientific">Leucobacter chromiireducens subsp. solipictus</name>
    <dbReference type="NCBI Taxonomy" id="398235"/>
    <lineage>
        <taxon>Bacteria</taxon>
        <taxon>Bacillati</taxon>
        <taxon>Actinomycetota</taxon>
        <taxon>Actinomycetes</taxon>
        <taxon>Micrococcales</taxon>
        <taxon>Microbacteriaceae</taxon>
        <taxon>Leucobacter</taxon>
    </lineage>
</organism>
<evidence type="ECO:0000256" key="2">
    <source>
        <dbReference type="SAM" id="Phobius"/>
    </source>
</evidence>
<keyword evidence="2" id="KW-0812">Transmembrane</keyword>
<reference evidence="3 4" key="1">
    <citation type="submission" date="2018-09" db="EMBL/GenBank/DDBJ databases">
        <title>Comparative genomics of Leucobacter spp.</title>
        <authorList>
            <person name="Reis A.C."/>
            <person name="Kolvenbach B.A."/>
            <person name="Corvini P.F.X."/>
            <person name="Nunes O.C."/>
        </authorList>
    </citation>
    <scope>NUCLEOTIDE SEQUENCE [LARGE SCALE GENOMIC DNA]</scope>
    <source>
        <strain evidence="3 4">TAN 31504</strain>
    </source>
</reference>
<feature type="transmembrane region" description="Helical" evidence="2">
    <location>
        <begin position="38"/>
        <end position="59"/>
    </location>
</feature>
<keyword evidence="4" id="KW-1185">Reference proteome</keyword>
<name>A0ABS1SGI5_9MICO</name>
<feature type="transmembrane region" description="Helical" evidence="2">
    <location>
        <begin position="65"/>
        <end position="83"/>
    </location>
</feature>
<evidence type="ECO:0000313" key="4">
    <source>
        <dbReference type="Proteomes" id="UP001645859"/>
    </source>
</evidence>
<evidence type="ECO:0000313" key="3">
    <source>
        <dbReference type="EMBL" id="MBL3678584.1"/>
    </source>
</evidence>
<sequence>MPPSYPSRITVGWAPTRRLRLGAVGTGRLDDVKNPRTVWIVYSALRLLFFAVPFAVLYLLGIWPWLSAIFAALIGFSLSIIFLSRPRDAASESIYEWRNRDRTPDSIVEDDAADAAEAAQAESGAPATPEAPAGTEAPAPQPAEPEQPSPGRPGADTPGAPATR</sequence>
<feature type="compositionally biased region" description="Pro residues" evidence="1">
    <location>
        <begin position="139"/>
        <end position="151"/>
    </location>
</feature>
<dbReference type="Proteomes" id="UP001645859">
    <property type="component" value="Unassembled WGS sequence"/>
</dbReference>
<keyword evidence="2" id="KW-1133">Transmembrane helix</keyword>
<protein>
    <submittedName>
        <fullName evidence="3">DUF4229 domain-containing protein</fullName>
    </submittedName>
</protein>
<feature type="region of interest" description="Disordered" evidence="1">
    <location>
        <begin position="105"/>
        <end position="164"/>
    </location>
</feature>
<dbReference type="Pfam" id="PF14012">
    <property type="entry name" value="DUF4229"/>
    <property type="match status" value="1"/>
</dbReference>
<feature type="compositionally biased region" description="Low complexity" evidence="1">
    <location>
        <begin position="115"/>
        <end position="138"/>
    </location>
</feature>
<proteinExistence type="predicted"/>
<keyword evidence="2" id="KW-0472">Membrane</keyword>
<evidence type="ECO:0000256" key="1">
    <source>
        <dbReference type="SAM" id="MobiDB-lite"/>
    </source>
</evidence>
<comment type="caution">
    <text evidence="3">The sequence shown here is derived from an EMBL/GenBank/DDBJ whole genome shotgun (WGS) entry which is preliminary data.</text>
</comment>